<dbReference type="SUPFAM" id="SSF56645">
    <property type="entry name" value="Acyl-CoA dehydrogenase NM domain-like"/>
    <property type="match status" value="1"/>
</dbReference>
<keyword evidence="4 6" id="KW-0274">FAD</keyword>
<evidence type="ECO:0000313" key="10">
    <source>
        <dbReference type="EMBL" id="GAA2050042.1"/>
    </source>
</evidence>
<protein>
    <submittedName>
        <fullName evidence="10">Acyl-CoA dehydrogenase family protein</fullName>
    </submittedName>
</protein>
<evidence type="ECO:0000259" key="9">
    <source>
        <dbReference type="Pfam" id="PF02771"/>
    </source>
</evidence>
<dbReference type="InterPro" id="IPR009100">
    <property type="entry name" value="AcylCoA_DH/oxidase_NM_dom_sf"/>
</dbReference>
<keyword evidence="3 6" id="KW-0285">Flavoprotein</keyword>
<feature type="domain" description="Acyl-CoA dehydrogenase/oxidase N-terminal" evidence="9">
    <location>
        <begin position="28"/>
        <end position="118"/>
    </location>
</feature>
<dbReference type="PROSITE" id="PS00073">
    <property type="entry name" value="ACYL_COA_DH_2"/>
    <property type="match status" value="1"/>
</dbReference>
<name>A0ABP5GTD5_9ACTN</name>
<comment type="caution">
    <text evidence="10">The sequence shown here is derived from an EMBL/GenBank/DDBJ whole genome shotgun (WGS) entry which is preliminary data.</text>
</comment>
<evidence type="ECO:0000259" key="8">
    <source>
        <dbReference type="Pfam" id="PF02770"/>
    </source>
</evidence>
<gene>
    <name evidence="10" type="ORF">GCM10009839_65320</name>
</gene>
<dbReference type="InterPro" id="IPR013786">
    <property type="entry name" value="AcylCoA_DH/ox_N"/>
</dbReference>
<organism evidence="10 11">
    <name type="scientific">Catenulispora yoronensis</name>
    <dbReference type="NCBI Taxonomy" id="450799"/>
    <lineage>
        <taxon>Bacteria</taxon>
        <taxon>Bacillati</taxon>
        <taxon>Actinomycetota</taxon>
        <taxon>Actinomycetes</taxon>
        <taxon>Catenulisporales</taxon>
        <taxon>Catenulisporaceae</taxon>
        <taxon>Catenulispora</taxon>
    </lineage>
</organism>
<dbReference type="Proteomes" id="UP001500751">
    <property type="component" value="Unassembled WGS sequence"/>
</dbReference>
<dbReference type="InterPro" id="IPR046373">
    <property type="entry name" value="Acyl-CoA_Oxase/DH_mid-dom_sf"/>
</dbReference>
<dbReference type="Pfam" id="PF00441">
    <property type="entry name" value="Acyl-CoA_dh_1"/>
    <property type="match status" value="1"/>
</dbReference>
<proteinExistence type="inferred from homology"/>
<dbReference type="Gene3D" id="1.10.540.10">
    <property type="entry name" value="Acyl-CoA dehydrogenase/oxidase, N-terminal domain"/>
    <property type="match status" value="1"/>
</dbReference>
<dbReference type="Gene3D" id="2.40.110.10">
    <property type="entry name" value="Butyryl-CoA Dehydrogenase, subunit A, domain 2"/>
    <property type="match status" value="1"/>
</dbReference>
<feature type="domain" description="Acyl-CoA dehydrogenase/oxidase C-terminal" evidence="7">
    <location>
        <begin position="229"/>
        <end position="373"/>
    </location>
</feature>
<evidence type="ECO:0000256" key="5">
    <source>
        <dbReference type="ARBA" id="ARBA00023002"/>
    </source>
</evidence>
<dbReference type="PANTHER" id="PTHR43884:SF20">
    <property type="entry name" value="ACYL-COA DEHYDROGENASE FADE28"/>
    <property type="match status" value="1"/>
</dbReference>
<evidence type="ECO:0000256" key="4">
    <source>
        <dbReference type="ARBA" id="ARBA00022827"/>
    </source>
</evidence>
<evidence type="ECO:0000256" key="1">
    <source>
        <dbReference type="ARBA" id="ARBA00001974"/>
    </source>
</evidence>
<dbReference type="Pfam" id="PF02770">
    <property type="entry name" value="Acyl-CoA_dh_M"/>
    <property type="match status" value="1"/>
</dbReference>
<comment type="similarity">
    <text evidence="2 6">Belongs to the acyl-CoA dehydrogenase family.</text>
</comment>
<evidence type="ECO:0000256" key="3">
    <source>
        <dbReference type="ARBA" id="ARBA00022630"/>
    </source>
</evidence>
<sequence>MTATTQERTAFADLLVRLGPELSDGHLDDDRDHRFRRDKWRRLAEVGLLGLPFPAEYGGAALDVADTVGILRALGEHCLDQGLVFSATTQLASTGTPLARFGSEPLKARYLPGVCAGELIGAHAITESGGGSDALAMRTTARHDGDAYVLSGAKAYVSNGPVADLIVVYARTGTGATALTPFLVRTDSPGVVRGAPIEKMGLRTSPMCELFLDDVRVPDDHVLGYEGGGLLVLDYVMKREILYSFAATVGRMAGRLERLIGHANTRESFGAPIAAYQAVSHRIADLKIGYETSRLWLEHTAAALAAHRDVAEDIAITKLVASEAAVASAQAAVQLFGGAGYMSEYGLEKELRDNVAATIYSGSSEIQRDRLAALVGLRTRKAGR</sequence>
<dbReference type="InterPro" id="IPR009075">
    <property type="entry name" value="AcylCo_DH/oxidase_C"/>
</dbReference>
<dbReference type="Gene3D" id="1.20.140.10">
    <property type="entry name" value="Butyryl-CoA Dehydrogenase, subunit A, domain 3"/>
    <property type="match status" value="1"/>
</dbReference>
<dbReference type="InterPro" id="IPR037069">
    <property type="entry name" value="AcylCoA_DH/ox_N_sf"/>
</dbReference>
<dbReference type="EMBL" id="BAAAQN010000048">
    <property type="protein sequence ID" value="GAA2050042.1"/>
    <property type="molecule type" value="Genomic_DNA"/>
</dbReference>
<feature type="domain" description="Acyl-CoA oxidase/dehydrogenase middle" evidence="8">
    <location>
        <begin position="122"/>
        <end position="215"/>
    </location>
</feature>
<comment type="cofactor">
    <cofactor evidence="1 6">
        <name>FAD</name>
        <dbReference type="ChEBI" id="CHEBI:57692"/>
    </cofactor>
</comment>
<evidence type="ECO:0000259" key="7">
    <source>
        <dbReference type="Pfam" id="PF00441"/>
    </source>
</evidence>
<dbReference type="InterPro" id="IPR006091">
    <property type="entry name" value="Acyl-CoA_Oxase/DH_mid-dom"/>
</dbReference>
<dbReference type="InterPro" id="IPR006089">
    <property type="entry name" value="Acyl-CoA_DH_CS"/>
</dbReference>
<reference evidence="11" key="1">
    <citation type="journal article" date="2019" name="Int. J. Syst. Evol. Microbiol.">
        <title>The Global Catalogue of Microorganisms (GCM) 10K type strain sequencing project: providing services to taxonomists for standard genome sequencing and annotation.</title>
        <authorList>
            <consortium name="The Broad Institute Genomics Platform"/>
            <consortium name="The Broad Institute Genome Sequencing Center for Infectious Disease"/>
            <person name="Wu L."/>
            <person name="Ma J."/>
        </authorList>
    </citation>
    <scope>NUCLEOTIDE SEQUENCE [LARGE SCALE GENOMIC DNA]</scope>
    <source>
        <strain evidence="11">JCM 16014</strain>
    </source>
</reference>
<dbReference type="PANTHER" id="PTHR43884">
    <property type="entry name" value="ACYL-COA DEHYDROGENASE"/>
    <property type="match status" value="1"/>
</dbReference>
<dbReference type="SUPFAM" id="SSF47203">
    <property type="entry name" value="Acyl-CoA dehydrogenase C-terminal domain-like"/>
    <property type="match status" value="1"/>
</dbReference>
<keyword evidence="5 6" id="KW-0560">Oxidoreductase</keyword>
<dbReference type="PROSITE" id="PS00072">
    <property type="entry name" value="ACYL_COA_DH_1"/>
    <property type="match status" value="1"/>
</dbReference>
<evidence type="ECO:0000313" key="11">
    <source>
        <dbReference type="Proteomes" id="UP001500751"/>
    </source>
</evidence>
<dbReference type="Pfam" id="PF02771">
    <property type="entry name" value="Acyl-CoA_dh_N"/>
    <property type="match status" value="1"/>
</dbReference>
<evidence type="ECO:0000256" key="2">
    <source>
        <dbReference type="ARBA" id="ARBA00009347"/>
    </source>
</evidence>
<dbReference type="InterPro" id="IPR036250">
    <property type="entry name" value="AcylCo_DH-like_C"/>
</dbReference>
<dbReference type="RefSeq" id="WP_344669545.1">
    <property type="nucleotide sequence ID" value="NZ_BAAAQN010000048.1"/>
</dbReference>
<evidence type="ECO:0000256" key="6">
    <source>
        <dbReference type="RuleBase" id="RU362125"/>
    </source>
</evidence>
<keyword evidence="11" id="KW-1185">Reference proteome</keyword>
<accession>A0ABP5GTD5</accession>